<dbReference type="EMBL" id="CP111012">
    <property type="protein sequence ID" value="WAQ94265.1"/>
    <property type="molecule type" value="Genomic_DNA"/>
</dbReference>
<feature type="compositionally biased region" description="Basic and acidic residues" evidence="1">
    <location>
        <begin position="391"/>
        <end position="401"/>
    </location>
</feature>
<feature type="region of interest" description="Disordered" evidence="1">
    <location>
        <begin position="506"/>
        <end position="540"/>
    </location>
</feature>
<feature type="transmembrane region" description="Helical" evidence="2">
    <location>
        <begin position="189"/>
        <end position="212"/>
    </location>
</feature>
<evidence type="ECO:0000256" key="1">
    <source>
        <dbReference type="SAM" id="MobiDB-lite"/>
    </source>
</evidence>
<keyword evidence="2" id="KW-0812">Transmembrane</keyword>
<accession>A0ABY7DGY6</accession>
<reference evidence="3" key="1">
    <citation type="submission" date="2022-11" db="EMBL/GenBank/DDBJ databases">
        <title>Centuries of genome instability and evolution in soft-shell clam transmissible cancer (bioRxiv).</title>
        <authorList>
            <person name="Hart S.F.M."/>
            <person name="Yonemitsu M.A."/>
            <person name="Giersch R.M."/>
            <person name="Beal B.F."/>
            <person name="Arriagada G."/>
            <person name="Davis B.W."/>
            <person name="Ostrander E.A."/>
            <person name="Goff S.P."/>
            <person name="Metzger M.J."/>
        </authorList>
    </citation>
    <scope>NUCLEOTIDE SEQUENCE</scope>
    <source>
        <strain evidence="3">MELC-2E11</strain>
        <tissue evidence="3">Siphon/mantle</tissue>
    </source>
</reference>
<organism evidence="3 4">
    <name type="scientific">Mya arenaria</name>
    <name type="common">Soft-shell clam</name>
    <dbReference type="NCBI Taxonomy" id="6604"/>
    <lineage>
        <taxon>Eukaryota</taxon>
        <taxon>Metazoa</taxon>
        <taxon>Spiralia</taxon>
        <taxon>Lophotrochozoa</taxon>
        <taxon>Mollusca</taxon>
        <taxon>Bivalvia</taxon>
        <taxon>Autobranchia</taxon>
        <taxon>Heteroconchia</taxon>
        <taxon>Euheterodonta</taxon>
        <taxon>Imparidentia</taxon>
        <taxon>Neoheterodontei</taxon>
        <taxon>Myida</taxon>
        <taxon>Myoidea</taxon>
        <taxon>Myidae</taxon>
        <taxon>Mya</taxon>
    </lineage>
</organism>
<gene>
    <name evidence="3" type="ORF">MAR_006736</name>
</gene>
<feature type="compositionally biased region" description="Basic and acidic residues" evidence="1">
    <location>
        <begin position="368"/>
        <end position="382"/>
    </location>
</feature>
<feature type="non-terminal residue" evidence="3">
    <location>
        <position position="540"/>
    </location>
</feature>
<keyword evidence="2" id="KW-1133">Transmembrane helix</keyword>
<keyword evidence="4" id="KW-1185">Reference proteome</keyword>
<name>A0ABY7DGY6_MYAAR</name>
<evidence type="ECO:0000256" key="2">
    <source>
        <dbReference type="SAM" id="Phobius"/>
    </source>
</evidence>
<protein>
    <submittedName>
        <fullName evidence="3">Uncharacterized protein</fullName>
    </submittedName>
</protein>
<feature type="compositionally biased region" description="Polar residues" evidence="1">
    <location>
        <begin position="358"/>
        <end position="367"/>
    </location>
</feature>
<sequence>LKKQCKSNWFFSEGCLGGCFPGYFGKYCEKNCSKECLNGTCNSISGICKDCTRTYLDNCSLECGKGCLKKDGFPLCDRQSGKCLHGCYPYHYGNYCNKTCIHCKTNYFNDVCDVNGACLLGCENDYWGKTCNTKCSANCQGDEHGNRCNSSTGECLNGCTTGWSGRFCLVSVDVSSTDKENVNSMNATLIVVPGVATVVVIVVVVVGIICYLRARKRFNRQLNERMEPRRVFPVHIPPAQQPSRSRRRASSYVYDEVNEETMEHYHYICEQNAPDHYDKIKDRKPCICPHCVRERVIPFLNRVSSGSSSTTFVEPYAVGGGSISSRSYVSNSEINPRRSATKYDHDGGIVPTKEFTDDSNSQQSITKSDGKNELDSTDDSKPRRSVTRSDGALDHVGKTDNADGFNPGPCVAKSDSNIELVCTPGYLDLEALYQKAKAEDRRKLAAKYLDYGEDVFGELGQFQAIERKECELSNNEIELQSMGQNIESSQSISRSELIEESCCSNNTDSIVKQQPDDSKFDDQTNTERSNSDEIKQTDSL</sequence>
<proteinExistence type="predicted"/>
<evidence type="ECO:0000313" key="4">
    <source>
        <dbReference type="Proteomes" id="UP001164746"/>
    </source>
</evidence>
<evidence type="ECO:0000313" key="3">
    <source>
        <dbReference type="EMBL" id="WAQ94265.1"/>
    </source>
</evidence>
<keyword evidence="2" id="KW-0472">Membrane</keyword>
<feature type="compositionally biased region" description="Polar residues" evidence="1">
    <location>
        <begin position="324"/>
        <end position="334"/>
    </location>
</feature>
<feature type="region of interest" description="Disordered" evidence="1">
    <location>
        <begin position="324"/>
        <end position="408"/>
    </location>
</feature>
<feature type="compositionally biased region" description="Basic and acidic residues" evidence="1">
    <location>
        <begin position="529"/>
        <end position="540"/>
    </location>
</feature>
<dbReference type="Proteomes" id="UP001164746">
    <property type="component" value="Chromosome 1"/>
</dbReference>